<protein>
    <submittedName>
        <fullName evidence="4">Glycosyltransferase family 1 protein</fullName>
    </submittedName>
</protein>
<keyword evidence="1" id="KW-0808">Transferase</keyword>
<sequence>MKIILASCQNKYCGLGQYTQHLATALKSLGHTPQVYRKDHEEPPLFRAYPYRSFKSLRPYIAPYYLSRSLRTEEAEVWQTDYVDAAMGALLAGKKEQLFVTVHDAIPFVYSSSRTAFTIYKYELARSLKRAKAIVTVSEHAKQELLKYTNVSPQKVFAVHNGIDHSRYYPTTVTQKNEQFTIKYLGGLGVPHKNAKVLLETARLLRNRCIPFRMEIGGYLPDDHPLRSFAQNHQLKDVHFTGFVPEEAMREFYQTADLFFFPSLLEGFGFPPLEAMASGTPALVSDIPVLREILGEAAFYSEPTANHFAEKITILRQSPHELAEKRELAIAQAQQYTWEKTARAMIHLYEQSA</sequence>
<dbReference type="EMBL" id="CP120682">
    <property type="protein sequence ID" value="WKN34471.1"/>
    <property type="molecule type" value="Genomic_DNA"/>
</dbReference>
<reference evidence="4" key="1">
    <citation type="journal article" date="2023" name="Comput. Struct. Biotechnol. J.">
        <title>Discovery of a novel marine Bacteroidetes with a rich repertoire of carbohydrate-active enzymes.</title>
        <authorList>
            <person name="Chen B."/>
            <person name="Liu G."/>
            <person name="Chen Q."/>
            <person name="Wang H."/>
            <person name="Liu L."/>
            <person name="Tang K."/>
        </authorList>
    </citation>
    <scope>NUCLEOTIDE SEQUENCE</scope>
    <source>
        <strain evidence="4">TK19036</strain>
    </source>
</reference>
<dbReference type="Pfam" id="PF00534">
    <property type="entry name" value="Glycos_transf_1"/>
    <property type="match status" value="1"/>
</dbReference>
<evidence type="ECO:0000259" key="3">
    <source>
        <dbReference type="Pfam" id="PF13439"/>
    </source>
</evidence>
<dbReference type="Gene3D" id="3.40.50.2000">
    <property type="entry name" value="Glycogen Phosphorylase B"/>
    <property type="match status" value="2"/>
</dbReference>
<accession>A0AA49GLN1</accession>
<evidence type="ECO:0000313" key="4">
    <source>
        <dbReference type="EMBL" id="WKN34471.1"/>
    </source>
</evidence>
<evidence type="ECO:0000259" key="2">
    <source>
        <dbReference type="Pfam" id="PF00534"/>
    </source>
</evidence>
<feature type="domain" description="Glycosyl transferase family 1" evidence="2">
    <location>
        <begin position="190"/>
        <end position="327"/>
    </location>
</feature>
<dbReference type="GO" id="GO:0016757">
    <property type="term" value="F:glycosyltransferase activity"/>
    <property type="evidence" value="ECO:0007669"/>
    <property type="project" value="InterPro"/>
</dbReference>
<dbReference type="PANTHER" id="PTHR46401">
    <property type="entry name" value="GLYCOSYLTRANSFERASE WBBK-RELATED"/>
    <property type="match status" value="1"/>
</dbReference>
<gene>
    <name evidence="4" type="ORF">K4G66_19015</name>
</gene>
<evidence type="ECO:0000256" key="1">
    <source>
        <dbReference type="ARBA" id="ARBA00022679"/>
    </source>
</evidence>
<dbReference type="InterPro" id="IPR001296">
    <property type="entry name" value="Glyco_trans_1"/>
</dbReference>
<reference evidence="4" key="2">
    <citation type="journal article" date="2024" name="Antonie Van Leeuwenhoek">
        <title>Roseihalotalea indica gen. nov., sp. nov., a halophilic Bacteroidetes from mesopelagic Southwest Indian Ocean with higher carbohydrate metabolic potential.</title>
        <authorList>
            <person name="Chen B."/>
            <person name="Zhang M."/>
            <person name="Lin D."/>
            <person name="Ye J."/>
            <person name="Tang K."/>
        </authorList>
    </citation>
    <scope>NUCLEOTIDE SEQUENCE</scope>
    <source>
        <strain evidence="4">TK19036</strain>
    </source>
</reference>
<name>A0AA49GLN1_9BACT</name>
<feature type="domain" description="Glycosyltransferase subfamily 4-like N-terminal" evidence="3">
    <location>
        <begin position="14"/>
        <end position="167"/>
    </location>
</feature>
<organism evidence="4">
    <name type="scientific">Roseihalotalea indica</name>
    <dbReference type="NCBI Taxonomy" id="2867963"/>
    <lineage>
        <taxon>Bacteria</taxon>
        <taxon>Pseudomonadati</taxon>
        <taxon>Bacteroidota</taxon>
        <taxon>Cytophagia</taxon>
        <taxon>Cytophagales</taxon>
        <taxon>Catalimonadaceae</taxon>
        <taxon>Roseihalotalea</taxon>
    </lineage>
</organism>
<dbReference type="InterPro" id="IPR028098">
    <property type="entry name" value="Glyco_trans_4-like_N"/>
</dbReference>
<dbReference type="Pfam" id="PF13439">
    <property type="entry name" value="Glyco_transf_4"/>
    <property type="match status" value="1"/>
</dbReference>
<proteinExistence type="predicted"/>
<dbReference type="AlphaFoldDB" id="A0AA49GLN1"/>
<dbReference type="PANTHER" id="PTHR46401:SF2">
    <property type="entry name" value="GLYCOSYLTRANSFERASE WBBK-RELATED"/>
    <property type="match status" value="1"/>
</dbReference>
<dbReference type="CDD" id="cd03809">
    <property type="entry name" value="GT4_MtfB-like"/>
    <property type="match status" value="1"/>
</dbReference>
<dbReference type="SUPFAM" id="SSF53756">
    <property type="entry name" value="UDP-Glycosyltransferase/glycogen phosphorylase"/>
    <property type="match status" value="1"/>
</dbReference>